<keyword evidence="2" id="KW-0413">Isomerase</keyword>
<evidence type="ECO:0000313" key="2">
    <source>
        <dbReference type="EMBL" id="EXC05595.1"/>
    </source>
</evidence>
<proteinExistence type="predicted"/>
<protein>
    <submittedName>
        <fullName evidence="2">Xylose isomerase-like TIM barrel family protein</fullName>
    </submittedName>
</protein>
<organism evidence="2 3">
    <name type="scientific">Acinetobacter baumannii 625974</name>
    <dbReference type="NCBI Taxonomy" id="1310607"/>
    <lineage>
        <taxon>Bacteria</taxon>
        <taxon>Pseudomonadati</taxon>
        <taxon>Pseudomonadota</taxon>
        <taxon>Gammaproteobacteria</taxon>
        <taxon>Moraxellales</taxon>
        <taxon>Moraxellaceae</taxon>
        <taxon>Acinetobacter</taxon>
        <taxon>Acinetobacter calcoaceticus/baumannii complex</taxon>
    </lineage>
</organism>
<dbReference type="PANTHER" id="PTHR12110">
    <property type="entry name" value="HYDROXYPYRUVATE ISOMERASE"/>
    <property type="match status" value="1"/>
</dbReference>
<dbReference type="Proteomes" id="UP000021108">
    <property type="component" value="Unassembled WGS sequence"/>
</dbReference>
<evidence type="ECO:0000313" key="3">
    <source>
        <dbReference type="Proteomes" id="UP000021108"/>
    </source>
</evidence>
<comment type="caution">
    <text evidence="2">The sequence shown here is derived from an EMBL/GenBank/DDBJ whole genome shotgun (WGS) entry which is preliminary data.</text>
</comment>
<dbReference type="SUPFAM" id="SSF51658">
    <property type="entry name" value="Xylose isomerase-like"/>
    <property type="match status" value="1"/>
</dbReference>
<feature type="domain" description="Xylose isomerase-like TIM barrel" evidence="1">
    <location>
        <begin position="25"/>
        <end position="279"/>
    </location>
</feature>
<evidence type="ECO:0000259" key="1">
    <source>
        <dbReference type="Pfam" id="PF01261"/>
    </source>
</evidence>
<dbReference type="Pfam" id="PF01261">
    <property type="entry name" value="AP_endonuc_2"/>
    <property type="match status" value="1"/>
</dbReference>
<dbReference type="EMBL" id="JEXD01000034">
    <property type="protein sequence ID" value="EXC05595.1"/>
    <property type="molecule type" value="Genomic_DNA"/>
</dbReference>
<dbReference type="InterPro" id="IPR050312">
    <property type="entry name" value="IolE/XylAMocC-like"/>
</dbReference>
<name>A0A009PU55_ACIBA</name>
<dbReference type="PATRIC" id="fig|1310607.3.peg.3023"/>
<dbReference type="InterPro" id="IPR036237">
    <property type="entry name" value="Xyl_isomerase-like_sf"/>
</dbReference>
<dbReference type="AlphaFoldDB" id="A0A009PU55"/>
<dbReference type="GO" id="GO:0016853">
    <property type="term" value="F:isomerase activity"/>
    <property type="evidence" value="ECO:0007669"/>
    <property type="project" value="UniProtKB-KW"/>
</dbReference>
<dbReference type="InterPro" id="IPR013022">
    <property type="entry name" value="Xyl_isomerase-like_TIM-brl"/>
</dbReference>
<dbReference type="RefSeq" id="WP_031976702.1">
    <property type="nucleotide sequence ID" value="NZ_JEXD01000034.1"/>
</dbReference>
<reference evidence="2 3" key="1">
    <citation type="submission" date="2014-02" db="EMBL/GenBank/DDBJ databases">
        <title>Comparative genomics and transcriptomics to identify genetic mechanisms underlying the emergence of carbapenem resistant Acinetobacter baumannii (CRAb).</title>
        <authorList>
            <person name="Harris A.D."/>
            <person name="Johnson K.J."/>
            <person name="George J."/>
            <person name="Shefchek K."/>
            <person name="Daugherty S.C."/>
            <person name="Parankush S."/>
            <person name="Sadzewicz L."/>
            <person name="Tallon L."/>
            <person name="Sengamalay N."/>
            <person name="Hazen T.H."/>
            <person name="Rasko D.A."/>
        </authorList>
    </citation>
    <scope>NUCLEOTIDE SEQUENCE [LARGE SCALE GENOMIC DNA]</scope>
    <source>
        <strain evidence="2 3">625974</strain>
    </source>
</reference>
<accession>A0A009PU55</accession>
<sequence>MTGMFNKIGINSTAFPSLSPEQLVEAMVKLGYRGIEWRVAETNELNPNISWNAVSNNRCTVQPNLKSIEQITDLCKQANIEIFGLSPYIPVGDKNYALKMLDLAHVANHARVRIWAPFNGNGSTYQERYYQFRKFIDELLMRAEELNVQLALEIHQRTICSSPSLAVRVAEHYPHNLLGVIYDMGNLAIEGREDVQLSLDLIGKHLTHVQIKNVGYRPLAENEGWAWYWETIENGVLPIPKMLSTVIKNNFNDWLSIEDFSSQRSDLEKLKHNIELIRSYLDGDFYAIEKELVAHAK</sequence>
<dbReference type="PANTHER" id="PTHR12110:SF41">
    <property type="entry name" value="INOSOSE DEHYDRATASE"/>
    <property type="match status" value="1"/>
</dbReference>
<gene>
    <name evidence="2" type="ORF">J506_3123</name>
</gene>
<dbReference type="Gene3D" id="3.20.20.150">
    <property type="entry name" value="Divalent-metal-dependent TIM barrel enzymes"/>
    <property type="match status" value="1"/>
</dbReference>